<dbReference type="InterPro" id="IPR011150">
    <property type="entry name" value="Cutinase_monf"/>
</dbReference>
<sequence length="225" mass="24123">MSAATNKRRSRRVRGVFNKESEKYQKDSFVSTVTRSTPTPTPEADDANELEKRQACTPYVLLYARGTTETGDLGLTVGPALAAGIRGKDWTVRGISSRDGYYADLPGIYCIGLPGGLACKDVLNKMSKSCPNSKFVTSGYSQGAMVARECVAFAEPEARAKVIGILTYGDPFNGATVKGFPQDKIKINCNPTDGVCKGDFSIGLGHLSYSTTTGVAWLKSLEKKG</sequence>
<dbReference type="GO" id="GO:0050525">
    <property type="term" value="F:cutinase activity"/>
    <property type="evidence" value="ECO:0007669"/>
    <property type="project" value="UniProtKB-EC"/>
</dbReference>
<dbReference type="InterPro" id="IPR029058">
    <property type="entry name" value="AB_hydrolase_fold"/>
</dbReference>
<dbReference type="GO" id="GO:0005576">
    <property type="term" value="C:extracellular region"/>
    <property type="evidence" value="ECO:0007669"/>
    <property type="project" value="UniProtKB-SubCell"/>
</dbReference>
<evidence type="ECO:0000256" key="12">
    <source>
        <dbReference type="SAM" id="MobiDB-lite"/>
    </source>
</evidence>
<name>A0A9P4NR78_9PEZI</name>
<keyword evidence="14" id="KW-1185">Reference proteome</keyword>
<dbReference type="PANTHER" id="PTHR48250">
    <property type="entry name" value="CUTINASE 2-RELATED"/>
    <property type="match status" value="1"/>
</dbReference>
<evidence type="ECO:0000256" key="6">
    <source>
        <dbReference type="ARBA" id="ARBA00022729"/>
    </source>
</evidence>
<dbReference type="EC" id="3.1.1.74" evidence="3"/>
<organism evidence="13 14">
    <name type="scientific">Tothia fuscella</name>
    <dbReference type="NCBI Taxonomy" id="1048955"/>
    <lineage>
        <taxon>Eukaryota</taxon>
        <taxon>Fungi</taxon>
        <taxon>Dikarya</taxon>
        <taxon>Ascomycota</taxon>
        <taxon>Pezizomycotina</taxon>
        <taxon>Dothideomycetes</taxon>
        <taxon>Pleosporomycetidae</taxon>
        <taxon>Venturiales</taxon>
        <taxon>Cylindrosympodiaceae</taxon>
        <taxon>Tothia</taxon>
    </lineage>
</organism>
<feature type="disulfide bond" evidence="11">
    <location>
        <begin position="56"/>
        <end position="130"/>
    </location>
</feature>
<dbReference type="AlphaFoldDB" id="A0A9P4NR78"/>
<evidence type="ECO:0000256" key="9">
    <source>
        <dbReference type="ARBA" id="ARBA00034045"/>
    </source>
</evidence>
<feature type="active site" description="Nucleophile" evidence="10">
    <location>
        <position position="141"/>
    </location>
</feature>
<evidence type="ECO:0000256" key="7">
    <source>
        <dbReference type="ARBA" id="ARBA00022801"/>
    </source>
</evidence>
<feature type="active site" description="Proton donor/acceptor" evidence="10">
    <location>
        <position position="206"/>
    </location>
</feature>
<protein>
    <recommendedName>
        <fullName evidence="3">cutinase</fullName>
        <ecNumber evidence="3">3.1.1.74</ecNumber>
    </recommendedName>
</protein>
<evidence type="ECO:0000256" key="11">
    <source>
        <dbReference type="PIRSR" id="PIRSR611150-2"/>
    </source>
</evidence>
<gene>
    <name evidence="13" type="ORF">EJ08DRAFT_589384</name>
</gene>
<dbReference type="Proteomes" id="UP000800235">
    <property type="component" value="Unassembled WGS sequence"/>
</dbReference>
<comment type="similarity">
    <text evidence="2">Belongs to the cutinase family.</text>
</comment>
<feature type="compositionally biased region" description="Basic residues" evidence="12">
    <location>
        <begin position="1"/>
        <end position="14"/>
    </location>
</feature>
<accession>A0A9P4NR78</accession>
<evidence type="ECO:0000256" key="2">
    <source>
        <dbReference type="ARBA" id="ARBA00007534"/>
    </source>
</evidence>
<reference evidence="13" key="1">
    <citation type="journal article" date="2020" name="Stud. Mycol.">
        <title>101 Dothideomycetes genomes: a test case for predicting lifestyles and emergence of pathogens.</title>
        <authorList>
            <person name="Haridas S."/>
            <person name="Albert R."/>
            <person name="Binder M."/>
            <person name="Bloem J."/>
            <person name="Labutti K."/>
            <person name="Salamov A."/>
            <person name="Andreopoulos B."/>
            <person name="Baker S."/>
            <person name="Barry K."/>
            <person name="Bills G."/>
            <person name="Bluhm B."/>
            <person name="Cannon C."/>
            <person name="Castanera R."/>
            <person name="Culley D."/>
            <person name="Daum C."/>
            <person name="Ezra D."/>
            <person name="Gonzalez J."/>
            <person name="Henrissat B."/>
            <person name="Kuo A."/>
            <person name="Liang C."/>
            <person name="Lipzen A."/>
            <person name="Lutzoni F."/>
            <person name="Magnuson J."/>
            <person name="Mondo S."/>
            <person name="Nolan M."/>
            <person name="Ohm R."/>
            <person name="Pangilinan J."/>
            <person name="Park H.-J."/>
            <person name="Ramirez L."/>
            <person name="Alfaro M."/>
            <person name="Sun H."/>
            <person name="Tritt A."/>
            <person name="Yoshinaga Y."/>
            <person name="Zwiers L.-H."/>
            <person name="Turgeon B."/>
            <person name="Goodwin S."/>
            <person name="Spatafora J."/>
            <person name="Crous P."/>
            <person name="Grigoriev I."/>
        </authorList>
    </citation>
    <scope>NUCLEOTIDE SEQUENCE</scope>
    <source>
        <strain evidence="13">CBS 130266</strain>
    </source>
</reference>
<dbReference type="EMBL" id="MU007040">
    <property type="protein sequence ID" value="KAF2430231.1"/>
    <property type="molecule type" value="Genomic_DNA"/>
</dbReference>
<comment type="catalytic activity">
    <reaction evidence="9">
        <text>cutin + H2O = cutin monomers.</text>
        <dbReference type="EC" id="3.1.1.74"/>
    </reaction>
</comment>
<dbReference type="OrthoDB" id="2975078at2759"/>
<keyword evidence="8 11" id="KW-1015">Disulfide bond</keyword>
<feature type="active site" evidence="10">
    <location>
        <position position="193"/>
    </location>
</feature>
<comment type="caution">
    <text evidence="13">The sequence shown here is derived from an EMBL/GenBank/DDBJ whole genome shotgun (WGS) entry which is preliminary data.</text>
</comment>
<evidence type="ECO:0000256" key="10">
    <source>
        <dbReference type="PIRSR" id="PIRSR611150-1"/>
    </source>
</evidence>
<dbReference type="InterPro" id="IPR000675">
    <property type="entry name" value="Cutinase/axe"/>
</dbReference>
<keyword evidence="4" id="KW-0719">Serine esterase</keyword>
<keyword evidence="6" id="KW-0732">Signal</keyword>
<feature type="disulfide bond" evidence="11">
    <location>
        <begin position="189"/>
        <end position="196"/>
    </location>
</feature>
<dbReference type="SUPFAM" id="SSF53474">
    <property type="entry name" value="alpha/beta-Hydrolases"/>
    <property type="match status" value="1"/>
</dbReference>
<dbReference type="Pfam" id="PF01083">
    <property type="entry name" value="Cutinase"/>
    <property type="match status" value="1"/>
</dbReference>
<feature type="region of interest" description="Disordered" evidence="12">
    <location>
        <begin position="1"/>
        <end position="49"/>
    </location>
</feature>
<evidence type="ECO:0000256" key="8">
    <source>
        <dbReference type="ARBA" id="ARBA00023157"/>
    </source>
</evidence>
<dbReference type="PANTHER" id="PTHR48250:SF3">
    <property type="entry name" value="CUTINASE 1-RELATED"/>
    <property type="match status" value="1"/>
</dbReference>
<proteinExistence type="inferred from homology"/>
<dbReference type="GO" id="GO:0016052">
    <property type="term" value="P:carbohydrate catabolic process"/>
    <property type="evidence" value="ECO:0007669"/>
    <property type="project" value="TreeGrafter"/>
</dbReference>
<dbReference type="PRINTS" id="PR00129">
    <property type="entry name" value="CUTINASE"/>
</dbReference>
<keyword evidence="5" id="KW-0964">Secreted</keyword>
<dbReference type="SMART" id="SM01110">
    <property type="entry name" value="Cutinase"/>
    <property type="match status" value="1"/>
</dbReference>
<evidence type="ECO:0000256" key="5">
    <source>
        <dbReference type="ARBA" id="ARBA00022525"/>
    </source>
</evidence>
<evidence type="ECO:0000313" key="13">
    <source>
        <dbReference type="EMBL" id="KAF2430231.1"/>
    </source>
</evidence>
<dbReference type="Gene3D" id="3.40.50.1820">
    <property type="entry name" value="alpha/beta hydrolase"/>
    <property type="match status" value="1"/>
</dbReference>
<evidence type="ECO:0000256" key="4">
    <source>
        <dbReference type="ARBA" id="ARBA00022487"/>
    </source>
</evidence>
<keyword evidence="7" id="KW-0378">Hydrolase</keyword>
<feature type="compositionally biased region" description="Basic and acidic residues" evidence="12">
    <location>
        <begin position="17"/>
        <end position="26"/>
    </location>
</feature>
<evidence type="ECO:0000256" key="1">
    <source>
        <dbReference type="ARBA" id="ARBA00004613"/>
    </source>
</evidence>
<evidence type="ECO:0000256" key="3">
    <source>
        <dbReference type="ARBA" id="ARBA00013095"/>
    </source>
</evidence>
<comment type="subcellular location">
    <subcellularLocation>
        <location evidence="1">Secreted</location>
    </subcellularLocation>
</comment>
<evidence type="ECO:0000313" key="14">
    <source>
        <dbReference type="Proteomes" id="UP000800235"/>
    </source>
</evidence>